<dbReference type="SMART" id="SM00347">
    <property type="entry name" value="HTH_MARR"/>
    <property type="match status" value="1"/>
</dbReference>
<dbReference type="Gene3D" id="1.10.10.10">
    <property type="entry name" value="Winged helix-like DNA-binding domain superfamily/Winged helix DNA-binding domain"/>
    <property type="match status" value="1"/>
</dbReference>
<accession>A0A2P8DMJ7</accession>
<dbReference type="GO" id="GO:0006950">
    <property type="term" value="P:response to stress"/>
    <property type="evidence" value="ECO:0007669"/>
    <property type="project" value="TreeGrafter"/>
</dbReference>
<organism evidence="2 3">
    <name type="scientific">Murinocardiopsis flavida</name>
    <dbReference type="NCBI Taxonomy" id="645275"/>
    <lineage>
        <taxon>Bacteria</taxon>
        <taxon>Bacillati</taxon>
        <taxon>Actinomycetota</taxon>
        <taxon>Actinomycetes</taxon>
        <taxon>Streptosporangiales</taxon>
        <taxon>Nocardiopsidaceae</taxon>
        <taxon>Murinocardiopsis</taxon>
    </lineage>
</organism>
<dbReference type="InterPro" id="IPR039422">
    <property type="entry name" value="MarR/SlyA-like"/>
</dbReference>
<dbReference type="InterPro" id="IPR000835">
    <property type="entry name" value="HTH_MarR-typ"/>
</dbReference>
<sequence>MDDRERLLELLGSMRRDMVPGLMQLHEDDDLRLLHSAMLHVLDRGGHPTVKELAAAVGRSESRTSRVVDQLVRRGLVERYEDPGDRRARRLRISDEGTALLLRIREVRNNAQMELWDYLTEEEQQVAMHAMELFAKAARRYRDDHH</sequence>
<dbReference type="InterPro" id="IPR036388">
    <property type="entry name" value="WH-like_DNA-bd_sf"/>
</dbReference>
<dbReference type="GO" id="GO:0003700">
    <property type="term" value="F:DNA-binding transcription factor activity"/>
    <property type="evidence" value="ECO:0007669"/>
    <property type="project" value="InterPro"/>
</dbReference>
<dbReference type="GO" id="GO:0003677">
    <property type="term" value="F:DNA binding"/>
    <property type="evidence" value="ECO:0007669"/>
    <property type="project" value="UniProtKB-KW"/>
</dbReference>
<protein>
    <submittedName>
        <fullName evidence="2">DNA-binding MarR family transcriptional regulator</fullName>
    </submittedName>
</protein>
<proteinExistence type="predicted"/>
<dbReference type="EMBL" id="PYGA01000005">
    <property type="protein sequence ID" value="PSK98427.1"/>
    <property type="molecule type" value="Genomic_DNA"/>
</dbReference>
<dbReference type="PROSITE" id="PS50995">
    <property type="entry name" value="HTH_MARR_2"/>
    <property type="match status" value="1"/>
</dbReference>
<keyword evidence="3" id="KW-1185">Reference proteome</keyword>
<dbReference type="PANTHER" id="PTHR33164:SF57">
    <property type="entry name" value="MARR-FAMILY TRANSCRIPTIONAL REGULATOR"/>
    <property type="match status" value="1"/>
</dbReference>
<dbReference type="Pfam" id="PF12802">
    <property type="entry name" value="MarR_2"/>
    <property type="match status" value="1"/>
</dbReference>
<evidence type="ECO:0000259" key="1">
    <source>
        <dbReference type="PROSITE" id="PS50995"/>
    </source>
</evidence>
<dbReference type="SUPFAM" id="SSF46785">
    <property type="entry name" value="Winged helix' DNA-binding domain"/>
    <property type="match status" value="1"/>
</dbReference>
<comment type="caution">
    <text evidence="2">The sequence shown here is derived from an EMBL/GenBank/DDBJ whole genome shotgun (WGS) entry which is preliminary data.</text>
</comment>
<evidence type="ECO:0000313" key="3">
    <source>
        <dbReference type="Proteomes" id="UP000240542"/>
    </source>
</evidence>
<dbReference type="PANTHER" id="PTHR33164">
    <property type="entry name" value="TRANSCRIPTIONAL REGULATOR, MARR FAMILY"/>
    <property type="match status" value="1"/>
</dbReference>
<dbReference type="RefSeq" id="WP_245928676.1">
    <property type="nucleotide sequence ID" value="NZ_PYGA01000005.1"/>
</dbReference>
<dbReference type="PRINTS" id="PR00598">
    <property type="entry name" value="HTHMARR"/>
</dbReference>
<keyword evidence="2" id="KW-0238">DNA-binding</keyword>
<dbReference type="Proteomes" id="UP000240542">
    <property type="component" value="Unassembled WGS sequence"/>
</dbReference>
<evidence type="ECO:0000313" key="2">
    <source>
        <dbReference type="EMBL" id="PSK98427.1"/>
    </source>
</evidence>
<dbReference type="InterPro" id="IPR036390">
    <property type="entry name" value="WH_DNA-bd_sf"/>
</dbReference>
<feature type="domain" description="HTH marR-type" evidence="1">
    <location>
        <begin position="4"/>
        <end position="136"/>
    </location>
</feature>
<name>A0A2P8DMJ7_9ACTN</name>
<reference evidence="2 3" key="1">
    <citation type="submission" date="2018-03" db="EMBL/GenBank/DDBJ databases">
        <title>Genomic Encyclopedia of Archaeal and Bacterial Type Strains, Phase II (KMG-II): from individual species to whole genera.</title>
        <authorList>
            <person name="Goeker M."/>
        </authorList>
    </citation>
    <scope>NUCLEOTIDE SEQUENCE [LARGE SCALE GENOMIC DNA]</scope>
    <source>
        <strain evidence="2 3">DSM 45312</strain>
    </source>
</reference>
<gene>
    <name evidence="2" type="ORF">CLV63_105101</name>
</gene>
<dbReference type="AlphaFoldDB" id="A0A2P8DMJ7"/>